<dbReference type="AlphaFoldDB" id="A0A6A5G588"/>
<dbReference type="PANTHER" id="PTHR21503">
    <property type="entry name" value="F-BOX-CONTAINING HYPOTHETICAL PROTEIN C.ELEGANS"/>
    <property type="match status" value="1"/>
</dbReference>
<sequence>MHLSDIFNVPLINLELHFQDFTLVDNETIIDFYCCENKEKSAVKSLTLFGKHSNTSEDDAVVDSLLCRQEAKVKLKLLFKPTSEFKFRTEYIRSNANFFESRHSHWISFQDAIELKSFVIFLFNSSFNRNHLKLLIEKWNIGWTPEWITLTIEFCESVDIDECVNELTLTERISNLQVCRKLTKYEYANGNTSVIHYHLRRPDGTVGVISFENNTIGMFQAYCDVEDNSATFSNVLFNNKFQ</sequence>
<dbReference type="CTD" id="78776344"/>
<name>A0A6A5G588_CAERE</name>
<evidence type="ECO:0008006" key="3">
    <source>
        <dbReference type="Google" id="ProtNLM"/>
    </source>
</evidence>
<accession>A0A6A5G588</accession>
<gene>
    <name evidence="1" type="ORF">GCK72_016518</name>
</gene>
<dbReference type="KEGG" id="crq:GCK72_016518"/>
<dbReference type="Proteomes" id="UP000483820">
    <property type="component" value="Chromosome V"/>
</dbReference>
<organism evidence="1 2">
    <name type="scientific">Caenorhabditis remanei</name>
    <name type="common">Caenorhabditis vulgaris</name>
    <dbReference type="NCBI Taxonomy" id="31234"/>
    <lineage>
        <taxon>Eukaryota</taxon>
        <taxon>Metazoa</taxon>
        <taxon>Ecdysozoa</taxon>
        <taxon>Nematoda</taxon>
        <taxon>Chromadorea</taxon>
        <taxon>Rhabditida</taxon>
        <taxon>Rhabditina</taxon>
        <taxon>Rhabditomorpha</taxon>
        <taxon>Rhabditoidea</taxon>
        <taxon>Rhabditidae</taxon>
        <taxon>Peloderinae</taxon>
        <taxon>Caenorhabditis</taxon>
    </lineage>
</organism>
<dbReference type="EMBL" id="WUAV01000005">
    <property type="protein sequence ID" value="KAF1749973.1"/>
    <property type="molecule type" value="Genomic_DNA"/>
</dbReference>
<protein>
    <recommendedName>
        <fullName evidence="3">F-box associated domain-containing protein</fullName>
    </recommendedName>
</protein>
<dbReference type="GeneID" id="78776344"/>
<reference evidence="1 2" key="1">
    <citation type="submission" date="2019-12" db="EMBL/GenBank/DDBJ databases">
        <title>Chromosome-level assembly of the Caenorhabditis remanei genome.</title>
        <authorList>
            <person name="Teterina A.A."/>
            <person name="Willis J.H."/>
            <person name="Phillips P.C."/>
        </authorList>
    </citation>
    <scope>NUCLEOTIDE SEQUENCE [LARGE SCALE GENOMIC DNA]</scope>
    <source>
        <strain evidence="1 2">PX506</strain>
        <tissue evidence="1">Whole organism</tissue>
    </source>
</reference>
<evidence type="ECO:0000313" key="2">
    <source>
        <dbReference type="Proteomes" id="UP000483820"/>
    </source>
</evidence>
<proteinExistence type="predicted"/>
<comment type="caution">
    <text evidence="1">The sequence shown here is derived from an EMBL/GenBank/DDBJ whole genome shotgun (WGS) entry which is preliminary data.</text>
</comment>
<evidence type="ECO:0000313" key="1">
    <source>
        <dbReference type="EMBL" id="KAF1749973.1"/>
    </source>
</evidence>
<dbReference type="PANTHER" id="PTHR21503:SF31">
    <property type="entry name" value="F-BOX DOMAIN-CONTAINING PROTEIN"/>
    <property type="match status" value="1"/>
</dbReference>
<dbReference type="RefSeq" id="XP_053580457.1">
    <property type="nucleotide sequence ID" value="XM_053731544.1"/>
</dbReference>